<gene>
    <name evidence="2" type="ORF">FN976_24385</name>
</gene>
<organism evidence="2 3">
    <name type="scientific">Caenimonas sedimenti</name>
    <dbReference type="NCBI Taxonomy" id="2596921"/>
    <lineage>
        <taxon>Bacteria</taxon>
        <taxon>Pseudomonadati</taxon>
        <taxon>Pseudomonadota</taxon>
        <taxon>Betaproteobacteria</taxon>
        <taxon>Burkholderiales</taxon>
        <taxon>Comamonadaceae</taxon>
        <taxon>Caenimonas</taxon>
    </lineage>
</organism>
<feature type="region of interest" description="Disordered" evidence="1">
    <location>
        <begin position="57"/>
        <end position="82"/>
    </location>
</feature>
<evidence type="ECO:0000256" key="1">
    <source>
        <dbReference type="SAM" id="MobiDB-lite"/>
    </source>
</evidence>
<comment type="caution">
    <text evidence="2">The sequence shown here is derived from an EMBL/GenBank/DDBJ whole genome shotgun (WGS) entry which is preliminary data.</text>
</comment>
<accession>A0A562ZID6</accession>
<dbReference type="OrthoDB" id="8774098at2"/>
<evidence type="ECO:0000313" key="3">
    <source>
        <dbReference type="Proteomes" id="UP000318199"/>
    </source>
</evidence>
<dbReference type="Proteomes" id="UP000318199">
    <property type="component" value="Unassembled WGS sequence"/>
</dbReference>
<dbReference type="EMBL" id="VOBQ01000021">
    <property type="protein sequence ID" value="TWO68078.1"/>
    <property type="molecule type" value="Genomic_DNA"/>
</dbReference>
<dbReference type="RefSeq" id="WP_145895817.1">
    <property type="nucleotide sequence ID" value="NZ_VOBQ01000021.1"/>
</dbReference>
<name>A0A562ZID6_9BURK</name>
<keyword evidence="3" id="KW-1185">Reference proteome</keyword>
<evidence type="ECO:0000313" key="2">
    <source>
        <dbReference type="EMBL" id="TWO68078.1"/>
    </source>
</evidence>
<reference evidence="2 3" key="1">
    <citation type="submission" date="2019-07" db="EMBL/GenBank/DDBJ databases">
        <title>Caenimonas sedimenti sp. nov., isolated from activated sludge.</title>
        <authorList>
            <person name="Xu J."/>
        </authorList>
    </citation>
    <scope>NUCLEOTIDE SEQUENCE [LARGE SCALE GENOMIC DNA]</scope>
    <source>
        <strain evidence="2 3">HX-9-20</strain>
    </source>
</reference>
<proteinExistence type="predicted"/>
<protein>
    <submittedName>
        <fullName evidence="2">Uncharacterized protein</fullName>
    </submittedName>
</protein>
<dbReference type="AlphaFoldDB" id="A0A562ZID6"/>
<sequence length="139" mass="15347">MQKFIRTTSTAFAKLKLAGKAHARAEGFSHRAALDVVARGNGYDHWKHVSLCRDLTRSAGEQPMEQAGATGPASGDRSGSRLEQWGHLLTDGERALLEKMTPVARDTWLLEVAKRSPEGRARYRRLTASLKASWGAYKV</sequence>